<feature type="compositionally biased region" description="Low complexity" evidence="1">
    <location>
        <begin position="245"/>
        <end position="255"/>
    </location>
</feature>
<feature type="region of interest" description="Disordered" evidence="1">
    <location>
        <begin position="238"/>
        <end position="284"/>
    </location>
</feature>
<keyword evidence="3" id="KW-1185">Reference proteome</keyword>
<organism evidence="2 3">
    <name type="scientific">Cardiocondyla obscurior</name>
    <dbReference type="NCBI Taxonomy" id="286306"/>
    <lineage>
        <taxon>Eukaryota</taxon>
        <taxon>Metazoa</taxon>
        <taxon>Ecdysozoa</taxon>
        <taxon>Arthropoda</taxon>
        <taxon>Hexapoda</taxon>
        <taxon>Insecta</taxon>
        <taxon>Pterygota</taxon>
        <taxon>Neoptera</taxon>
        <taxon>Endopterygota</taxon>
        <taxon>Hymenoptera</taxon>
        <taxon>Apocrita</taxon>
        <taxon>Aculeata</taxon>
        <taxon>Formicoidea</taxon>
        <taxon>Formicidae</taxon>
        <taxon>Myrmicinae</taxon>
        <taxon>Cardiocondyla</taxon>
    </lineage>
</organism>
<dbReference type="EMBL" id="JADYXP020000027">
    <property type="protein sequence ID" value="KAL0099856.1"/>
    <property type="molecule type" value="Genomic_DNA"/>
</dbReference>
<gene>
    <name evidence="2" type="ORF">PUN28_019938</name>
</gene>
<dbReference type="Proteomes" id="UP001430953">
    <property type="component" value="Unassembled WGS sequence"/>
</dbReference>
<feature type="region of interest" description="Disordered" evidence="1">
    <location>
        <begin position="105"/>
        <end position="128"/>
    </location>
</feature>
<accession>A0AAW2EC89</accession>
<protein>
    <submittedName>
        <fullName evidence="2">Uncharacterized protein</fullName>
    </submittedName>
</protein>
<comment type="caution">
    <text evidence="2">The sequence shown here is derived from an EMBL/GenBank/DDBJ whole genome shotgun (WGS) entry which is preliminary data.</text>
</comment>
<proteinExistence type="predicted"/>
<reference evidence="2 3" key="1">
    <citation type="submission" date="2023-03" db="EMBL/GenBank/DDBJ databases">
        <title>High recombination rates correlate with genetic variation in Cardiocondyla obscurior ants.</title>
        <authorList>
            <person name="Errbii M."/>
        </authorList>
    </citation>
    <scope>NUCLEOTIDE SEQUENCE [LARGE SCALE GENOMIC DNA]</scope>
    <source>
        <strain evidence="2">Alpha-2009</strain>
        <tissue evidence="2">Whole body</tissue>
    </source>
</reference>
<evidence type="ECO:0000313" key="3">
    <source>
        <dbReference type="Proteomes" id="UP001430953"/>
    </source>
</evidence>
<evidence type="ECO:0000256" key="1">
    <source>
        <dbReference type="SAM" id="MobiDB-lite"/>
    </source>
</evidence>
<sequence>MVPDQPDRYTLFSRVPSRFLQLSISLCPSLDRSLSLSHPFYLISRSRSRTLPHPREREREKEKVRRPVCLPARRSNRLFYFISFLPASSPGRRFLVSRRINAETQDANKSRRRARARERETRESGVSRYRRLSSPSRLALGPALLSGYFSPRSFSRSGERRQEESSGCSFLTSPYNATRESIRAPASSLFPSLSLSFSPSPRTLVRSHSRLLSLAHRPPSALFYHLAPSFTRASLSRALSPSPTLRLGPPSLSDRPSLRDPPRRSSPPRARAHPSGSYTPLHRT</sequence>
<dbReference type="AlphaFoldDB" id="A0AAW2EC89"/>
<feature type="compositionally biased region" description="Low complexity" evidence="1">
    <location>
        <begin position="267"/>
        <end position="277"/>
    </location>
</feature>
<name>A0AAW2EC89_9HYME</name>
<evidence type="ECO:0000313" key="2">
    <source>
        <dbReference type="EMBL" id="KAL0099856.1"/>
    </source>
</evidence>